<proteinExistence type="predicted"/>
<protein>
    <recommendedName>
        <fullName evidence="2">DUF1848 domain-containing protein</fullName>
    </recommendedName>
</protein>
<dbReference type="AlphaFoldDB" id="A0A212LML4"/>
<dbReference type="EMBL" id="FMJE01000002">
    <property type="protein sequence ID" value="SCM78669.1"/>
    <property type="molecule type" value="Genomic_DNA"/>
</dbReference>
<dbReference type="InterPro" id="IPR014998">
    <property type="entry name" value="DUF1848"/>
</dbReference>
<dbReference type="Pfam" id="PF08902">
    <property type="entry name" value="DUF1848"/>
    <property type="match status" value="1"/>
</dbReference>
<reference evidence="1" key="1">
    <citation type="submission" date="2016-08" db="EMBL/GenBank/DDBJ databases">
        <authorList>
            <person name="Seilhamer J.J."/>
        </authorList>
    </citation>
    <scope>NUCLEOTIDE SEQUENCE</scope>
    <source>
        <strain evidence="1">86</strain>
    </source>
</reference>
<organism evidence="1">
    <name type="scientific">uncultured Sporomusa sp</name>
    <dbReference type="NCBI Taxonomy" id="307249"/>
    <lineage>
        <taxon>Bacteria</taxon>
        <taxon>Bacillati</taxon>
        <taxon>Bacillota</taxon>
        <taxon>Negativicutes</taxon>
        <taxon>Selenomonadales</taxon>
        <taxon>Sporomusaceae</taxon>
        <taxon>Sporomusa</taxon>
        <taxon>environmental samples</taxon>
    </lineage>
</organism>
<evidence type="ECO:0000313" key="1">
    <source>
        <dbReference type="EMBL" id="SCM78669.1"/>
    </source>
</evidence>
<sequence>MILNISGRTDIINHYSDWMFKRFAAGYVLSRNSLFPNSVRRYELSPDKIDCLIFGSKNYAPVLERIHEITERFNTYFYYTITAYGKDIEPGIPDIDTSMNTLLALADIVGAQRVAWRYDPVLLTESYTVARHLETFEHMAKRLAGHIDRCIFSFVEMYRKHETNLPELITITAAEMDEIARGLGGIATKYGLILQTCGPEENYARYGIQTSGCVTLDILGQANGLQFRDIKHKGFRKGCHCIESRDMGALNSCLNGCKYCYANKNAQLPSENYLLHDPDSPLLIGHLKPTDKLEPGLQKTFLKSKAQLQTTIDLAPKTEEKKRKESC</sequence>
<name>A0A212LML4_9FIRM</name>
<accession>A0A212LML4</accession>
<dbReference type="RefSeq" id="WP_288183203.1">
    <property type="nucleotide sequence ID" value="NZ_LT608335.1"/>
</dbReference>
<gene>
    <name evidence="1" type="ORF">KL86SPO_20180</name>
</gene>
<evidence type="ECO:0008006" key="2">
    <source>
        <dbReference type="Google" id="ProtNLM"/>
    </source>
</evidence>